<dbReference type="InterPro" id="IPR000477">
    <property type="entry name" value="RT_dom"/>
</dbReference>
<organism evidence="2 3">
    <name type="scientific">Juglans regia</name>
    <name type="common">English walnut</name>
    <dbReference type="NCBI Taxonomy" id="51240"/>
    <lineage>
        <taxon>Eukaryota</taxon>
        <taxon>Viridiplantae</taxon>
        <taxon>Streptophyta</taxon>
        <taxon>Embryophyta</taxon>
        <taxon>Tracheophyta</taxon>
        <taxon>Spermatophyta</taxon>
        <taxon>Magnoliopsida</taxon>
        <taxon>eudicotyledons</taxon>
        <taxon>Gunneridae</taxon>
        <taxon>Pentapetalae</taxon>
        <taxon>rosids</taxon>
        <taxon>fabids</taxon>
        <taxon>Fagales</taxon>
        <taxon>Juglandaceae</taxon>
        <taxon>Juglans</taxon>
    </lineage>
</organism>
<dbReference type="PANTHER" id="PTHR33116">
    <property type="entry name" value="REVERSE TRANSCRIPTASE ZINC-BINDING DOMAIN-CONTAINING PROTEIN-RELATED-RELATED"/>
    <property type="match status" value="1"/>
</dbReference>
<accession>A0A833Y033</accession>
<dbReference type="AlphaFoldDB" id="A0A833Y033"/>
<proteinExistence type="predicted"/>
<evidence type="ECO:0000313" key="3">
    <source>
        <dbReference type="Proteomes" id="UP000619265"/>
    </source>
</evidence>
<reference evidence="2" key="2">
    <citation type="submission" date="2020-03" db="EMBL/GenBank/DDBJ databases">
        <title>Walnut 2.0.</title>
        <authorList>
            <person name="Marrano A."/>
            <person name="Britton M."/>
            <person name="Zimin A.V."/>
            <person name="Zaini P.A."/>
            <person name="Workman R."/>
            <person name="Puiu D."/>
            <person name="Bianco L."/>
            <person name="Allen B.J."/>
            <person name="Troggio M."/>
            <person name="Leslie C.A."/>
            <person name="Timp W."/>
            <person name="Dendekar A."/>
            <person name="Salzberg S.L."/>
            <person name="Neale D.B."/>
        </authorList>
    </citation>
    <scope>NUCLEOTIDE SEQUENCE</scope>
    <source>
        <tissue evidence="2">Leaves</tissue>
    </source>
</reference>
<evidence type="ECO:0000313" key="2">
    <source>
        <dbReference type="EMBL" id="KAF5474793.1"/>
    </source>
</evidence>
<dbReference type="Pfam" id="PF00078">
    <property type="entry name" value="RVT_1"/>
    <property type="match status" value="1"/>
</dbReference>
<dbReference type="PROSITE" id="PS50878">
    <property type="entry name" value="RT_POL"/>
    <property type="match status" value="1"/>
</dbReference>
<name>A0A833Y033_JUGRE</name>
<gene>
    <name evidence="2" type="ORF">F2P56_006657</name>
</gene>
<dbReference type="Gramene" id="Jr03_11100_p1">
    <property type="protein sequence ID" value="cds.Jr03_11100_p1"/>
    <property type="gene ID" value="Jr03_11100"/>
</dbReference>
<evidence type="ECO:0000259" key="1">
    <source>
        <dbReference type="PROSITE" id="PS50878"/>
    </source>
</evidence>
<comment type="caution">
    <text evidence="2">The sequence shown here is derived from an EMBL/GenBank/DDBJ whole genome shotgun (WGS) entry which is preliminary data.</text>
</comment>
<feature type="domain" description="Reverse transcriptase" evidence="1">
    <location>
        <begin position="1"/>
        <end position="132"/>
    </location>
</feature>
<reference evidence="2" key="1">
    <citation type="submission" date="2015-10" db="EMBL/GenBank/DDBJ databases">
        <authorList>
            <person name="Martinez-Garcia P.J."/>
            <person name="Crepeau M.W."/>
            <person name="Puiu D."/>
            <person name="Gonzalez-Ibeas D."/>
            <person name="Whalen J."/>
            <person name="Stevens K."/>
            <person name="Paul R."/>
            <person name="Butterfield T."/>
            <person name="Britton M."/>
            <person name="Reagan R."/>
            <person name="Chakraborty S."/>
            <person name="Walawage S.L."/>
            <person name="Vasquez-Gross H.A."/>
            <person name="Cardeno C."/>
            <person name="Famula R."/>
            <person name="Pratt K."/>
            <person name="Kuruganti S."/>
            <person name="Aradhya M.K."/>
            <person name="Leslie C.A."/>
            <person name="Dandekar A.M."/>
            <person name="Salzberg S.L."/>
            <person name="Wegrzyn J.L."/>
            <person name="Langley C.H."/>
            <person name="Neale D.B."/>
        </authorList>
    </citation>
    <scope>NUCLEOTIDE SEQUENCE</scope>
    <source>
        <tissue evidence="2">Leaves</tissue>
    </source>
</reference>
<sequence>MSFFKGKQGLRQFDPLSPYLFIIMQEVFSRLLKNSFETGKIGQFVQARGTPIISHLMYADNIVIFANGGKRSMRVLMEVLNKYEEWTGQVLSKEKSAIFFSKKISVSRKHALLCSTGFTEGSFPFTYLGVPIVDGRLKACDFGDLLGKVNKKIAGWKMKILSAGGRTIMLRHVLSSIATHLLAVLDVPKVVIRSLNKLLSSFFWGESGGKSRRKWISWKYICTPTDEGGLGIRDFGDVQRALHMKLAWNLIKGNSLWAEFFGGPLYAHFPVTEHSLIKINECRIENGWDISLLNRLVGHQKANELYEFLARRKEGEDALVWLKDKEGNFTTKSA</sequence>
<dbReference type="PANTHER" id="PTHR33116:SF80">
    <property type="entry name" value="REVERSE TRANSCRIPTASE ZINC-BINDING DOMAIN-CONTAINING PROTEIN"/>
    <property type="match status" value="1"/>
</dbReference>
<dbReference type="Proteomes" id="UP000619265">
    <property type="component" value="Unassembled WGS sequence"/>
</dbReference>
<protein>
    <recommendedName>
        <fullName evidence="1">Reverse transcriptase domain-containing protein</fullName>
    </recommendedName>
</protein>
<dbReference type="EMBL" id="LIHL02000003">
    <property type="protein sequence ID" value="KAF5474793.1"/>
    <property type="molecule type" value="Genomic_DNA"/>
</dbReference>